<keyword evidence="3" id="KW-1185">Reference proteome</keyword>
<evidence type="ECO:0000256" key="1">
    <source>
        <dbReference type="SAM" id="SignalP"/>
    </source>
</evidence>
<accession>M2WWM7</accession>
<dbReference type="PATRIC" id="fig|1284240.4.peg.6646"/>
<reference evidence="2 3" key="1">
    <citation type="journal article" date="2013" name="Genome Announc.">
        <title>Draft Genome Sequence of Amycolatopsis decaplanina Strain DSM 44594T.</title>
        <authorList>
            <person name="Kaur N."/>
            <person name="Kumar S."/>
            <person name="Bala M."/>
            <person name="Raghava G.P."/>
            <person name="Mayilraj S."/>
        </authorList>
    </citation>
    <scope>NUCLEOTIDE SEQUENCE [LARGE SCALE GENOMIC DNA]</scope>
    <source>
        <strain evidence="2 3">DSM 44594</strain>
    </source>
</reference>
<dbReference type="AlphaFoldDB" id="M2WWM7"/>
<evidence type="ECO:0000313" key="3">
    <source>
        <dbReference type="Proteomes" id="UP000054226"/>
    </source>
</evidence>
<dbReference type="OrthoDB" id="3636049at2"/>
<organism evidence="2 3">
    <name type="scientific">Amycolatopsis decaplanina DSM 44594</name>
    <dbReference type="NCBI Taxonomy" id="1284240"/>
    <lineage>
        <taxon>Bacteria</taxon>
        <taxon>Bacillati</taxon>
        <taxon>Actinomycetota</taxon>
        <taxon>Actinomycetes</taxon>
        <taxon>Pseudonocardiales</taxon>
        <taxon>Pseudonocardiaceae</taxon>
        <taxon>Amycolatopsis</taxon>
    </lineage>
</organism>
<dbReference type="EMBL" id="AOHO01000074">
    <property type="protein sequence ID" value="EME53156.1"/>
    <property type="molecule type" value="Genomic_DNA"/>
</dbReference>
<keyword evidence="1" id="KW-0732">Signal</keyword>
<name>M2WWM7_9PSEU</name>
<dbReference type="Proteomes" id="UP000054226">
    <property type="component" value="Unassembled WGS sequence"/>
</dbReference>
<comment type="caution">
    <text evidence="2">The sequence shown here is derived from an EMBL/GenBank/DDBJ whole genome shotgun (WGS) entry which is preliminary data.</text>
</comment>
<evidence type="ECO:0000313" key="2">
    <source>
        <dbReference type="EMBL" id="EME53156.1"/>
    </source>
</evidence>
<protein>
    <submittedName>
        <fullName evidence="2">Uncharacterized protein</fullName>
    </submittedName>
</protein>
<feature type="signal peptide" evidence="1">
    <location>
        <begin position="1"/>
        <end position="19"/>
    </location>
</feature>
<gene>
    <name evidence="2" type="ORF">H074_32597</name>
</gene>
<feature type="chain" id="PRO_5004028291" evidence="1">
    <location>
        <begin position="20"/>
        <end position="309"/>
    </location>
</feature>
<sequence length="309" mass="32344">MVLAAVVTAGLLSAGTASATGWTMSHLPLPPGSGLAQVVATDGAGRYAGHSDGRLITWADGTFRNHGVPAGYQTVETVDENATRSVLGNARSYPNEHAFVFENGGFRFLGKVPGYANTRGLGVNNRGDVVGTVSNDPRYGSTAAFWPSGDRAHPVLLDVPPLLRPVDVDHDGTILLNEQFGGTWLWKDGVLRRLVLPDGVTESRGIAIRDGKVLASTPMGDRLWTAFDVSEEVPDNMETMALNGSGLVTGWVATPGHPKTPAVWSPGGPVTTLPAPVDAYGIVVGDNGEIAGALQGGGYDNTPVVWRRG</sequence>
<proteinExistence type="predicted"/>